<name>A0ABU8I506_9SPHI</name>
<feature type="domain" description="Glycoamylase-like" evidence="1">
    <location>
        <begin position="635"/>
        <end position="715"/>
    </location>
</feature>
<sequence>MQLRLFFFLILCCFLTKSKAESYTEVVFDNSLVKGSYARSYVDYSGQSWVENVHRNLLVSDSLYFTPGNALSLRYISSEAGDWNVLVRYSRQKFHYRVSAEDVLNLKLFVGSSETAQKQLPSISIQQGPNQSISLPLGDYIEDYTNNAWLNVKIPVKDFAGLNIDKIISGVIFRQQQSSPATHQLFLDQIEFLPANYSTAPLTSAAVLSKVNPHGKHVELQWQVPLTPSIRYVKIYRSLDNKEFTPVAIRPTYMLRYLDYVPTLDKKYYYKIAWVDYNYRESPFSDVKEVEPKALNENQFLDLVQLAHINYFIENYDVNSGMYTPFRLKDKAPVSVKETGGALLSLMVGVEKGFLSKSMFLNRTKKIVQFLDKAQNNKGFYPAFFDGRKGLPEYLDGQAKYDVVATTSIIEALLIVRQYLKGDAAEEAELRTAITKLWDRVDWRAAALSTDPLILRSSLDMVEGNLPHAPLTGLGVGLNTYMLATASKKHSLPNQAFSNSLAYSYKRVVPASPLDNAKGIQDSLSKDSLAKTDMDLEIVDKPVLVDTLIKVSGLKDTSMYGLDVPFGPINSSLLEMYRPFTSINPNLAKVGAYDLKDIVGKYALLVKRRDNEIGVGTTNSDIWGFYQHFDAVGNYRINPAISIASIFLDPVKAKRSLNALYTLYGETLFSEYGFRSWMDLKNDDVSDEYLASNQAHVAVMLENARTGLIWKLYQGIPEIQSAEQRIFKK</sequence>
<dbReference type="Proteomes" id="UP001363035">
    <property type="component" value="Unassembled WGS sequence"/>
</dbReference>
<dbReference type="RefSeq" id="WP_134776618.1">
    <property type="nucleotide sequence ID" value="NZ_JAYLLN010000010.1"/>
</dbReference>
<dbReference type="Gene3D" id="1.50.10.140">
    <property type="match status" value="1"/>
</dbReference>
<dbReference type="InterPro" id="IPR019282">
    <property type="entry name" value="Glycoamylase-like_cons_dom"/>
</dbReference>
<keyword evidence="3" id="KW-1185">Reference proteome</keyword>
<protein>
    <submittedName>
        <fullName evidence="2">Glucoamylase family protein</fullName>
    </submittedName>
</protein>
<dbReference type="Gene3D" id="2.60.40.10">
    <property type="entry name" value="Immunoglobulins"/>
    <property type="match status" value="1"/>
</dbReference>
<proteinExistence type="predicted"/>
<gene>
    <name evidence="2" type="ORF">VJ786_06200</name>
</gene>
<dbReference type="Gene3D" id="2.60.120.430">
    <property type="entry name" value="Galactose-binding lectin"/>
    <property type="match status" value="1"/>
</dbReference>
<comment type="caution">
    <text evidence="2">The sequence shown here is derived from an EMBL/GenBank/DDBJ whole genome shotgun (WGS) entry which is preliminary data.</text>
</comment>
<dbReference type="Pfam" id="PF10091">
    <property type="entry name" value="Glycoamylase"/>
    <property type="match status" value="1"/>
</dbReference>
<dbReference type="InterPro" id="IPR013783">
    <property type="entry name" value="Ig-like_fold"/>
</dbReference>
<evidence type="ECO:0000313" key="2">
    <source>
        <dbReference type="EMBL" id="MEI5984491.1"/>
    </source>
</evidence>
<evidence type="ECO:0000259" key="1">
    <source>
        <dbReference type="Pfam" id="PF10091"/>
    </source>
</evidence>
<accession>A0ABU8I506</accession>
<dbReference type="EMBL" id="JAYLLN010000010">
    <property type="protein sequence ID" value="MEI5984491.1"/>
    <property type="molecule type" value="Genomic_DNA"/>
</dbReference>
<reference evidence="2 3" key="1">
    <citation type="submission" date="2024-01" db="EMBL/GenBank/DDBJ databases">
        <title>Sphingobacterium tenebrionis sp. nov., a novel endophyte isolated from tenebrio molitor intestines.</title>
        <authorList>
            <person name="Zhang C."/>
        </authorList>
    </citation>
    <scope>NUCLEOTIDE SEQUENCE [LARGE SCALE GENOMIC DNA]</scope>
    <source>
        <strain evidence="2 3">PU5-4</strain>
    </source>
</reference>
<evidence type="ECO:0000313" key="3">
    <source>
        <dbReference type="Proteomes" id="UP001363035"/>
    </source>
</evidence>
<organism evidence="2 3">
    <name type="scientific">Sphingobacterium tenebrionis</name>
    <dbReference type="NCBI Taxonomy" id="3111775"/>
    <lineage>
        <taxon>Bacteria</taxon>
        <taxon>Pseudomonadati</taxon>
        <taxon>Bacteroidota</taxon>
        <taxon>Sphingobacteriia</taxon>
        <taxon>Sphingobacteriales</taxon>
        <taxon>Sphingobacteriaceae</taxon>
        <taxon>Sphingobacterium</taxon>
    </lineage>
</organism>